<dbReference type="Proteomes" id="UP001279734">
    <property type="component" value="Unassembled WGS sequence"/>
</dbReference>
<gene>
    <name evidence="1" type="ORF">Nepgr_008072</name>
</gene>
<evidence type="ECO:0000313" key="2">
    <source>
        <dbReference type="Proteomes" id="UP001279734"/>
    </source>
</evidence>
<evidence type="ECO:0000313" key="1">
    <source>
        <dbReference type="EMBL" id="GMH06232.1"/>
    </source>
</evidence>
<name>A0AAD3S831_NEPGR</name>
<proteinExistence type="predicted"/>
<dbReference type="AlphaFoldDB" id="A0AAD3S831"/>
<comment type="caution">
    <text evidence="1">The sequence shown here is derived from an EMBL/GenBank/DDBJ whole genome shotgun (WGS) entry which is preliminary data.</text>
</comment>
<reference evidence="1" key="1">
    <citation type="submission" date="2023-05" db="EMBL/GenBank/DDBJ databases">
        <title>Nepenthes gracilis genome sequencing.</title>
        <authorList>
            <person name="Fukushima K."/>
        </authorList>
    </citation>
    <scope>NUCLEOTIDE SEQUENCE</scope>
    <source>
        <strain evidence="1">SING2019-196</strain>
    </source>
</reference>
<organism evidence="1 2">
    <name type="scientific">Nepenthes gracilis</name>
    <name type="common">Slender pitcher plant</name>
    <dbReference type="NCBI Taxonomy" id="150966"/>
    <lineage>
        <taxon>Eukaryota</taxon>
        <taxon>Viridiplantae</taxon>
        <taxon>Streptophyta</taxon>
        <taxon>Embryophyta</taxon>
        <taxon>Tracheophyta</taxon>
        <taxon>Spermatophyta</taxon>
        <taxon>Magnoliopsida</taxon>
        <taxon>eudicotyledons</taxon>
        <taxon>Gunneridae</taxon>
        <taxon>Pentapetalae</taxon>
        <taxon>Caryophyllales</taxon>
        <taxon>Nepenthaceae</taxon>
        <taxon>Nepenthes</taxon>
    </lineage>
</organism>
<protein>
    <submittedName>
        <fullName evidence="1">Uncharacterized protein</fullName>
    </submittedName>
</protein>
<accession>A0AAD3S831</accession>
<sequence>MVDQRLLSCRTMQGEYHPVESVYILRFSYFRGPNRMLFLVLGDYHRVADATACLVEMQQLLMHSYWLMVGFAPDGFADSGGLRLCSSAANTSYAVLWSCYRMLMLGNGALILLASIVPRSVSNARLRSLQRAEYEREQTGVFNGRDGLLSEMSPTKMPLDKVVPHV</sequence>
<dbReference type="EMBL" id="BSYO01000006">
    <property type="protein sequence ID" value="GMH06232.1"/>
    <property type="molecule type" value="Genomic_DNA"/>
</dbReference>
<keyword evidence="2" id="KW-1185">Reference proteome</keyword>